<evidence type="ECO:0000313" key="3">
    <source>
        <dbReference type="RefSeq" id="XP_018327724.1"/>
    </source>
</evidence>
<organism evidence="2 3">
    <name type="scientific">Agrilus planipennis</name>
    <name type="common">Emerald ash borer</name>
    <name type="synonym">Agrilus marcopoli</name>
    <dbReference type="NCBI Taxonomy" id="224129"/>
    <lineage>
        <taxon>Eukaryota</taxon>
        <taxon>Metazoa</taxon>
        <taxon>Ecdysozoa</taxon>
        <taxon>Arthropoda</taxon>
        <taxon>Hexapoda</taxon>
        <taxon>Insecta</taxon>
        <taxon>Pterygota</taxon>
        <taxon>Neoptera</taxon>
        <taxon>Endopterygota</taxon>
        <taxon>Coleoptera</taxon>
        <taxon>Polyphaga</taxon>
        <taxon>Elateriformia</taxon>
        <taxon>Buprestoidea</taxon>
        <taxon>Buprestidae</taxon>
        <taxon>Agrilinae</taxon>
        <taxon>Agrilus</taxon>
    </lineage>
</organism>
<keyword evidence="1" id="KW-0472">Membrane</keyword>
<feature type="transmembrane region" description="Helical" evidence="1">
    <location>
        <begin position="178"/>
        <end position="199"/>
    </location>
</feature>
<keyword evidence="2" id="KW-1185">Reference proteome</keyword>
<dbReference type="Proteomes" id="UP000192223">
    <property type="component" value="Unplaced"/>
</dbReference>
<evidence type="ECO:0000256" key="1">
    <source>
        <dbReference type="SAM" id="Phobius"/>
    </source>
</evidence>
<feature type="transmembrane region" description="Helical" evidence="1">
    <location>
        <begin position="100"/>
        <end position="121"/>
    </location>
</feature>
<feature type="transmembrane region" description="Helical" evidence="1">
    <location>
        <begin position="133"/>
        <end position="158"/>
    </location>
</feature>
<dbReference type="GeneID" id="108738690"/>
<keyword evidence="1" id="KW-1133">Transmembrane helix</keyword>
<accession>A0A1W4WV19</accession>
<proteinExistence type="predicted"/>
<dbReference type="KEGG" id="apln:108738690"/>
<evidence type="ECO:0000313" key="2">
    <source>
        <dbReference type="Proteomes" id="UP000192223"/>
    </source>
</evidence>
<name>A0A1W4WV19_AGRPL</name>
<dbReference type="RefSeq" id="XP_018327724.1">
    <property type="nucleotide sequence ID" value="XM_018472222.2"/>
</dbReference>
<dbReference type="AlphaFoldDB" id="A0A1W4WV19"/>
<dbReference type="OrthoDB" id="6628993at2759"/>
<dbReference type="InParanoid" id="A0A1W4WV19"/>
<reference evidence="3" key="1">
    <citation type="submission" date="2025-08" db="UniProtKB">
        <authorList>
            <consortium name="RefSeq"/>
        </authorList>
    </citation>
    <scope>IDENTIFICATION</scope>
    <source>
        <tissue evidence="3">Entire body</tissue>
    </source>
</reference>
<keyword evidence="1" id="KW-0812">Transmembrane</keyword>
<feature type="transmembrane region" description="Helical" evidence="1">
    <location>
        <begin position="30"/>
        <end position="54"/>
    </location>
</feature>
<sequence length="295" mass="32930">MENVYKIKVRTNPDPNWLYPSERRYSASTVLGLGVVHLALALTALLLACLTLAASQRLSIEDQEVTNSGIEESKMTEPNNQNASLEENAHLHCDSVLNLTLAPCIMCLGALAAGLTALLAWKRWYIDQNIKWFFIMSIFSSLTASVCLIAIAITMAMASEALHIMDTFSTKNHHAPSLKLVVAVNVFIASVLEFTWSILSSKIAYKGMINDYPDDIVISKQGGRKQISTVRKGNCKGKLMPPDILNHFPFGGVFSKYFPNKKENEYLPKEESHSEYQERVHKFLASQNSMTESIR</sequence>
<protein>
    <submittedName>
        <fullName evidence="3">Uncharacterized protein LOC108738690</fullName>
    </submittedName>
</protein>
<gene>
    <name evidence="3" type="primary">LOC108738690</name>
</gene>